<feature type="transmembrane region" description="Helical" evidence="1">
    <location>
        <begin position="114"/>
        <end position="135"/>
    </location>
</feature>
<gene>
    <name evidence="3" type="ORF">JOF46_003825</name>
</gene>
<comment type="caution">
    <text evidence="3">The sequence shown here is derived from an EMBL/GenBank/DDBJ whole genome shotgun (WGS) entry which is preliminary data.</text>
</comment>
<dbReference type="Proteomes" id="UP000766570">
    <property type="component" value="Unassembled WGS sequence"/>
</dbReference>
<dbReference type="RefSeq" id="WP_209910191.1">
    <property type="nucleotide sequence ID" value="NZ_BAAAMI010000023.1"/>
</dbReference>
<feature type="transmembrane region" description="Helical" evidence="1">
    <location>
        <begin position="63"/>
        <end position="81"/>
    </location>
</feature>
<evidence type="ECO:0000313" key="4">
    <source>
        <dbReference type="Proteomes" id="UP000766570"/>
    </source>
</evidence>
<protein>
    <recommendedName>
        <fullName evidence="2">VanZ-like domain-containing protein</fullName>
    </recommendedName>
</protein>
<dbReference type="Pfam" id="PF04892">
    <property type="entry name" value="VanZ"/>
    <property type="match status" value="1"/>
</dbReference>
<evidence type="ECO:0000313" key="3">
    <source>
        <dbReference type="EMBL" id="MBP2375913.1"/>
    </source>
</evidence>
<accession>A0ABS4WI94</accession>
<dbReference type="PANTHER" id="PTHR36834:SF1">
    <property type="entry name" value="INTEGRAL MEMBRANE PROTEIN"/>
    <property type="match status" value="1"/>
</dbReference>
<sequence length="151" mass="16742">MKWLARSRRWVGFLLLAYLLGVVIVVFIVRIGDFRLPELVSGVLLTLQQHGFGAGVRFGHVEAAANVLFFVPLGALLPLWFKNRRWLTSWLVCVGVSLIVEAFQFVFLSDRVGSVRDVICNGLGAALGVVLTWFLTESRVRIGPKPPVPSP</sequence>
<proteinExistence type="predicted"/>
<keyword evidence="4" id="KW-1185">Reference proteome</keyword>
<evidence type="ECO:0000256" key="1">
    <source>
        <dbReference type="SAM" id="Phobius"/>
    </source>
</evidence>
<keyword evidence="1" id="KW-0812">Transmembrane</keyword>
<reference evidence="3 4" key="1">
    <citation type="submission" date="2021-03" db="EMBL/GenBank/DDBJ databases">
        <title>Sequencing the genomes of 1000 actinobacteria strains.</title>
        <authorList>
            <person name="Klenk H.-P."/>
        </authorList>
    </citation>
    <scope>NUCLEOTIDE SEQUENCE [LARGE SCALE GENOMIC DNA]</scope>
    <source>
        <strain evidence="3 4">DSM 15454</strain>
    </source>
</reference>
<name>A0ABS4WI94_9MICC</name>
<feature type="transmembrane region" description="Helical" evidence="1">
    <location>
        <begin position="12"/>
        <end position="32"/>
    </location>
</feature>
<evidence type="ECO:0000259" key="2">
    <source>
        <dbReference type="Pfam" id="PF04892"/>
    </source>
</evidence>
<dbReference type="PANTHER" id="PTHR36834">
    <property type="entry name" value="MEMBRANE PROTEIN-RELATED"/>
    <property type="match status" value="1"/>
</dbReference>
<keyword evidence="1" id="KW-1133">Transmembrane helix</keyword>
<feature type="domain" description="VanZ-like" evidence="2">
    <location>
        <begin position="57"/>
        <end position="135"/>
    </location>
</feature>
<organism evidence="3 4">
    <name type="scientific">Paeniglutamicibacter psychrophenolicus</name>
    <dbReference type="NCBI Taxonomy" id="257454"/>
    <lineage>
        <taxon>Bacteria</taxon>
        <taxon>Bacillati</taxon>
        <taxon>Actinomycetota</taxon>
        <taxon>Actinomycetes</taxon>
        <taxon>Micrococcales</taxon>
        <taxon>Micrococcaceae</taxon>
        <taxon>Paeniglutamicibacter</taxon>
    </lineage>
</organism>
<dbReference type="EMBL" id="JAGIOE010000001">
    <property type="protein sequence ID" value="MBP2375913.1"/>
    <property type="molecule type" value="Genomic_DNA"/>
</dbReference>
<keyword evidence="1" id="KW-0472">Membrane</keyword>
<dbReference type="InterPro" id="IPR053150">
    <property type="entry name" value="Teicoplanin_resist-assoc"/>
</dbReference>
<feature type="transmembrane region" description="Helical" evidence="1">
    <location>
        <begin position="88"/>
        <end position="108"/>
    </location>
</feature>
<dbReference type="InterPro" id="IPR006976">
    <property type="entry name" value="VanZ-like"/>
</dbReference>